<protein>
    <submittedName>
        <fullName evidence="2">Pif3</fullName>
    </submittedName>
</protein>
<dbReference type="EMBL" id="MF143631">
    <property type="protein sequence ID" value="AVA31130.1"/>
    <property type="molecule type" value="Genomic_DNA"/>
</dbReference>
<proteinExistence type="predicted"/>
<dbReference type="InterPro" id="IPR007703">
    <property type="entry name" value="PIF3"/>
</dbReference>
<evidence type="ECO:0000313" key="2">
    <source>
        <dbReference type="EMBL" id="AVA31130.1"/>
    </source>
</evidence>
<sequence length="212" mass="24095">MVIYIVFCSLSNMFGMWQIILLIIIIFILYFYTYNLIKTFNNENDATETINTSSLLNFTFERKRGTDCVLNRLPCVIDQQCRDSCLIVNRISELKCQEGFCNATSAENQIEPHDCDSSLGLIKVFAVGGDFVVSQTCVSTYRDLVDDIGAIRPYLCDDGELTLNLNVKQFSVQACECLTGYEKMSFRQAALARVIPVCIPLHLVNLYKRVYV</sequence>
<evidence type="ECO:0000256" key="1">
    <source>
        <dbReference type="SAM" id="Phobius"/>
    </source>
</evidence>
<keyword evidence="1" id="KW-0812">Transmembrane</keyword>
<dbReference type="Pfam" id="PF05006">
    <property type="entry name" value="PIF3"/>
    <property type="match status" value="1"/>
</dbReference>
<gene>
    <name evidence="2" type="ORF">Oxoc_ORF31</name>
</gene>
<name>A0A2L0WU07_9ABAC</name>
<accession>A0A2L0WU07</accession>
<keyword evidence="1" id="KW-0472">Membrane</keyword>
<dbReference type="Proteomes" id="UP000297028">
    <property type="component" value="Segment"/>
</dbReference>
<keyword evidence="3" id="KW-1185">Reference proteome</keyword>
<feature type="transmembrane region" description="Helical" evidence="1">
    <location>
        <begin position="14"/>
        <end position="32"/>
    </location>
</feature>
<keyword evidence="1" id="KW-1133">Transmembrane helix</keyword>
<reference evidence="2 3" key="1">
    <citation type="journal article" date="2018" name="PLoS ONE">
        <title>Genome analysis of a novel Group I alphabaculovirus obtained from Oxyplax ochracea.</title>
        <authorList>
            <person name="Wang J."/>
            <person name="Hou D."/>
            <person name="Wang Q."/>
            <person name="Kuang W."/>
            <person name="Zhang L."/>
            <person name="Li J."/>
            <person name="Shen S."/>
            <person name="Deng F."/>
            <person name="Wang H."/>
            <person name="Hu Z."/>
            <person name="Wang M."/>
        </authorList>
    </citation>
    <scope>NUCLEOTIDE SEQUENCE [LARGE SCALE GENOMIC DNA]</scope>
    <source>
        <strain evidence="2">435</strain>
    </source>
</reference>
<organism evidence="2 3">
    <name type="scientific">Oxyplax ochracea nucleopolyhedrovirus</name>
    <dbReference type="NCBI Taxonomy" id="2083176"/>
    <lineage>
        <taxon>Viruses</taxon>
        <taxon>Viruses incertae sedis</taxon>
        <taxon>Naldaviricetes</taxon>
        <taxon>Lefavirales</taxon>
        <taxon>Baculoviridae</taxon>
        <taxon>Alphabaculovirus</taxon>
        <taxon>Alphabaculovirus oxochraceae</taxon>
    </lineage>
</organism>
<evidence type="ECO:0000313" key="3">
    <source>
        <dbReference type="Proteomes" id="UP000297028"/>
    </source>
</evidence>